<evidence type="ECO:0000256" key="1">
    <source>
        <dbReference type="SAM" id="SignalP"/>
    </source>
</evidence>
<keyword evidence="1" id="KW-0732">Signal</keyword>
<feature type="signal peptide" evidence="1">
    <location>
        <begin position="1"/>
        <end position="17"/>
    </location>
</feature>
<organism evidence="2 3">
    <name type="scientific">Phragmitibacter flavus</name>
    <dbReference type="NCBI Taxonomy" id="2576071"/>
    <lineage>
        <taxon>Bacteria</taxon>
        <taxon>Pseudomonadati</taxon>
        <taxon>Verrucomicrobiota</taxon>
        <taxon>Verrucomicrobiia</taxon>
        <taxon>Verrucomicrobiales</taxon>
        <taxon>Verrucomicrobiaceae</taxon>
        <taxon>Phragmitibacter</taxon>
    </lineage>
</organism>
<dbReference type="AlphaFoldDB" id="A0A5R8KAK5"/>
<evidence type="ECO:0000313" key="2">
    <source>
        <dbReference type="EMBL" id="TLD69350.1"/>
    </source>
</evidence>
<dbReference type="Proteomes" id="UP000306196">
    <property type="component" value="Unassembled WGS sequence"/>
</dbReference>
<dbReference type="EMBL" id="VAUV01000014">
    <property type="protein sequence ID" value="TLD69350.1"/>
    <property type="molecule type" value="Genomic_DNA"/>
</dbReference>
<dbReference type="OrthoDB" id="192862at2"/>
<name>A0A5R8KAK5_9BACT</name>
<keyword evidence="3" id="KW-1185">Reference proteome</keyword>
<dbReference type="RefSeq" id="WP_138087767.1">
    <property type="nucleotide sequence ID" value="NZ_VAUV01000014.1"/>
</dbReference>
<feature type="chain" id="PRO_5024327074" evidence="1">
    <location>
        <begin position="18"/>
        <end position="181"/>
    </location>
</feature>
<proteinExistence type="predicted"/>
<sequence length="181" mass="20084">MRFLIPVLFVAGSLAFADSPGDATDTPDVVAKMVQGLAASKLDHLTSKTYKDGDREFSYHLKTIDYLGTVQRDEHRYTIAAAKFLRSSAKGSAYPPARGHGFIIVFDEAFDVATHGRMDFADYYMDGHVLKVGETVVADFGSTDPVIRHHGWLLDSAFMPYPFADRISEADWQSGAFRKEP</sequence>
<reference evidence="2 3" key="1">
    <citation type="submission" date="2019-05" db="EMBL/GenBank/DDBJ databases">
        <title>Verrucobacter flavum gen. nov., sp. nov. a new member of the family Verrucomicrobiaceae.</title>
        <authorList>
            <person name="Szuroczki S."/>
            <person name="Abbaszade G."/>
            <person name="Szabo A."/>
            <person name="Felfoldi T."/>
            <person name="Schumann P."/>
            <person name="Boka K."/>
            <person name="Keki Z."/>
            <person name="Toumi M."/>
            <person name="Toth E."/>
        </authorList>
    </citation>
    <scope>NUCLEOTIDE SEQUENCE [LARGE SCALE GENOMIC DNA]</scope>
    <source>
        <strain evidence="2 3">MG-N-17</strain>
    </source>
</reference>
<comment type="caution">
    <text evidence="2">The sequence shown here is derived from an EMBL/GenBank/DDBJ whole genome shotgun (WGS) entry which is preliminary data.</text>
</comment>
<evidence type="ECO:0000313" key="3">
    <source>
        <dbReference type="Proteomes" id="UP000306196"/>
    </source>
</evidence>
<gene>
    <name evidence="2" type="ORF">FEM03_18450</name>
</gene>
<accession>A0A5R8KAK5</accession>
<protein>
    <submittedName>
        <fullName evidence="2">Uncharacterized protein</fullName>
    </submittedName>
</protein>